<proteinExistence type="inferred from homology"/>
<dbReference type="Ensembl" id="ENSMMOT00000018645.1">
    <property type="protein sequence ID" value="ENSMMOP00000018347.1"/>
    <property type="gene ID" value="ENSMMOG00000013885.1"/>
</dbReference>
<keyword evidence="5" id="KW-0963">Cytoplasm</keyword>
<evidence type="ECO:0000256" key="12">
    <source>
        <dbReference type="ARBA" id="ARBA00051722"/>
    </source>
</evidence>
<dbReference type="GO" id="GO:0033549">
    <property type="term" value="F:MAP kinase phosphatase activity"/>
    <property type="evidence" value="ECO:0007669"/>
    <property type="project" value="TreeGrafter"/>
</dbReference>
<evidence type="ECO:0000256" key="11">
    <source>
        <dbReference type="ARBA" id="ARBA00048336"/>
    </source>
</evidence>
<evidence type="ECO:0000256" key="9">
    <source>
        <dbReference type="ARBA" id="ARBA00045755"/>
    </source>
</evidence>
<keyword evidence="8" id="KW-0539">Nucleus</keyword>
<feature type="active site" description="Phosphocysteine intermediate" evidence="13">
    <location>
        <position position="120"/>
    </location>
</feature>
<dbReference type="OMA" id="EMANDFI"/>
<reference evidence="17" key="2">
    <citation type="submission" date="2025-09" db="UniProtKB">
        <authorList>
            <consortium name="Ensembl"/>
        </authorList>
    </citation>
    <scope>IDENTIFICATION</scope>
</reference>
<evidence type="ECO:0000259" key="15">
    <source>
        <dbReference type="PROSITE" id="PS50054"/>
    </source>
</evidence>
<dbReference type="PROSITE" id="PS00383">
    <property type="entry name" value="TYR_PHOSPHATASE_1"/>
    <property type="match status" value="1"/>
</dbReference>
<reference evidence="17" key="1">
    <citation type="submission" date="2025-08" db="UniProtKB">
        <authorList>
            <consortium name="Ensembl"/>
        </authorList>
    </citation>
    <scope>IDENTIFICATION</scope>
</reference>
<dbReference type="SUPFAM" id="SSF52799">
    <property type="entry name" value="(Phosphotyrosine protein) phosphatases II"/>
    <property type="match status" value="1"/>
</dbReference>
<evidence type="ECO:0000256" key="1">
    <source>
        <dbReference type="ARBA" id="ARBA00003479"/>
    </source>
</evidence>
<dbReference type="PROSITE" id="PS50056">
    <property type="entry name" value="TYR_PHOSPHATASE_2"/>
    <property type="match status" value="1"/>
</dbReference>
<comment type="catalytic activity">
    <reaction evidence="12 14">
        <text>O-phospho-L-tyrosyl-[protein] + H2O = L-tyrosyl-[protein] + phosphate</text>
        <dbReference type="Rhea" id="RHEA:10684"/>
        <dbReference type="Rhea" id="RHEA-COMP:10136"/>
        <dbReference type="Rhea" id="RHEA-COMP:20101"/>
        <dbReference type="ChEBI" id="CHEBI:15377"/>
        <dbReference type="ChEBI" id="CHEBI:43474"/>
        <dbReference type="ChEBI" id="CHEBI:46858"/>
        <dbReference type="ChEBI" id="CHEBI:61978"/>
        <dbReference type="EC" id="3.1.3.48"/>
    </reaction>
</comment>
<dbReference type="GO" id="GO:0004722">
    <property type="term" value="F:protein serine/threonine phosphatase activity"/>
    <property type="evidence" value="ECO:0007669"/>
    <property type="project" value="UniProtKB-EC"/>
</dbReference>
<evidence type="ECO:0000256" key="10">
    <source>
        <dbReference type="ARBA" id="ARBA00047761"/>
    </source>
</evidence>
<dbReference type="InterPro" id="IPR020422">
    <property type="entry name" value="TYR_PHOSPHATASE_DUAL_dom"/>
</dbReference>
<dbReference type="InterPro" id="IPR000387">
    <property type="entry name" value="Tyr_Pase_dom"/>
</dbReference>
<dbReference type="GO" id="GO:0008138">
    <property type="term" value="F:protein tyrosine/serine/threonine phosphatase activity"/>
    <property type="evidence" value="ECO:0007669"/>
    <property type="project" value="UniProtKB-UniRule"/>
</dbReference>
<keyword evidence="6 14" id="KW-0378">Hydrolase</keyword>
<dbReference type="Proteomes" id="UP000261620">
    <property type="component" value="Unplaced"/>
</dbReference>
<evidence type="ECO:0000259" key="16">
    <source>
        <dbReference type="PROSITE" id="PS50056"/>
    </source>
</evidence>
<dbReference type="PROSITE" id="PS50054">
    <property type="entry name" value="TYR_PHOSPHATASE_DUAL"/>
    <property type="match status" value="1"/>
</dbReference>
<dbReference type="STRING" id="94237.ENSMMOP00000018347"/>
<comment type="subcellular location">
    <subcellularLocation>
        <location evidence="3">Cytoplasm</location>
    </subcellularLocation>
    <subcellularLocation>
        <location evidence="2">Nucleus</location>
    </subcellularLocation>
</comment>
<dbReference type="PANTHER" id="PTHR45682">
    <property type="entry name" value="AGAP008228-PA"/>
    <property type="match status" value="1"/>
</dbReference>
<evidence type="ECO:0000256" key="2">
    <source>
        <dbReference type="ARBA" id="ARBA00004123"/>
    </source>
</evidence>
<dbReference type="PRINTS" id="PR01909">
    <property type="entry name" value="ADSPHPHTASEA"/>
</dbReference>
<dbReference type="InterPro" id="IPR029021">
    <property type="entry name" value="Prot-tyrosine_phosphatase-like"/>
</dbReference>
<comment type="catalytic activity">
    <reaction evidence="11 14">
        <text>O-phospho-L-threonyl-[protein] + H2O = L-threonyl-[protein] + phosphate</text>
        <dbReference type="Rhea" id="RHEA:47004"/>
        <dbReference type="Rhea" id="RHEA-COMP:11060"/>
        <dbReference type="Rhea" id="RHEA-COMP:11605"/>
        <dbReference type="ChEBI" id="CHEBI:15377"/>
        <dbReference type="ChEBI" id="CHEBI:30013"/>
        <dbReference type="ChEBI" id="CHEBI:43474"/>
        <dbReference type="ChEBI" id="CHEBI:61977"/>
        <dbReference type="EC" id="3.1.3.16"/>
    </reaction>
</comment>
<dbReference type="Gene3D" id="3.90.190.10">
    <property type="entry name" value="Protein tyrosine phosphatase superfamily"/>
    <property type="match status" value="1"/>
</dbReference>
<dbReference type="PANTHER" id="PTHR45682:SF6">
    <property type="entry name" value="DUAL SPECIFICITY PHOSPHATASE 29"/>
    <property type="match status" value="1"/>
</dbReference>
<dbReference type="GO" id="GO:0005634">
    <property type="term" value="C:nucleus"/>
    <property type="evidence" value="ECO:0007669"/>
    <property type="project" value="UniProtKB-SubCell"/>
</dbReference>
<dbReference type="GO" id="GO:0043409">
    <property type="term" value="P:negative regulation of MAPK cascade"/>
    <property type="evidence" value="ECO:0007669"/>
    <property type="project" value="TreeGrafter"/>
</dbReference>
<name>A0A3Q3X024_MOLML</name>
<evidence type="ECO:0000313" key="17">
    <source>
        <dbReference type="Ensembl" id="ENSMMOP00000018347.1"/>
    </source>
</evidence>
<dbReference type="InterPro" id="IPR016130">
    <property type="entry name" value="Tyr_Pase_AS"/>
</dbReference>
<comment type="catalytic activity">
    <reaction evidence="10 14">
        <text>O-phospho-L-seryl-[protein] + H2O = L-seryl-[protein] + phosphate</text>
        <dbReference type="Rhea" id="RHEA:20629"/>
        <dbReference type="Rhea" id="RHEA-COMP:9863"/>
        <dbReference type="Rhea" id="RHEA-COMP:11604"/>
        <dbReference type="ChEBI" id="CHEBI:15377"/>
        <dbReference type="ChEBI" id="CHEBI:29999"/>
        <dbReference type="ChEBI" id="CHEBI:43474"/>
        <dbReference type="ChEBI" id="CHEBI:83421"/>
        <dbReference type="EC" id="3.1.3.16"/>
    </reaction>
</comment>
<evidence type="ECO:0000256" key="13">
    <source>
        <dbReference type="PIRSR" id="PIRSR620405-1"/>
    </source>
</evidence>
<dbReference type="InterPro" id="IPR000340">
    <property type="entry name" value="Dual-sp_phosphatase_cat-dom"/>
</dbReference>
<dbReference type="EC" id="3.1.3.16" evidence="14"/>
<feature type="domain" description="Tyrosine specific protein phosphatases" evidence="16">
    <location>
        <begin position="96"/>
        <end position="154"/>
    </location>
</feature>
<evidence type="ECO:0000313" key="18">
    <source>
        <dbReference type="Proteomes" id="UP000261620"/>
    </source>
</evidence>
<organism evidence="17 18">
    <name type="scientific">Mola mola</name>
    <name type="common">Ocean sunfish</name>
    <name type="synonym">Tetraodon mola</name>
    <dbReference type="NCBI Taxonomy" id="94237"/>
    <lineage>
        <taxon>Eukaryota</taxon>
        <taxon>Metazoa</taxon>
        <taxon>Chordata</taxon>
        <taxon>Craniata</taxon>
        <taxon>Vertebrata</taxon>
        <taxon>Euteleostomi</taxon>
        <taxon>Actinopterygii</taxon>
        <taxon>Neopterygii</taxon>
        <taxon>Teleostei</taxon>
        <taxon>Neoteleostei</taxon>
        <taxon>Acanthomorphata</taxon>
        <taxon>Eupercaria</taxon>
        <taxon>Tetraodontiformes</taxon>
        <taxon>Molidae</taxon>
        <taxon>Mola</taxon>
    </lineage>
</organism>
<dbReference type="PRINTS" id="PR01908">
    <property type="entry name" value="ADSPHPHTASE"/>
</dbReference>
<dbReference type="FunFam" id="3.90.190.10:FF:000037">
    <property type="entry name" value="dual specificity protein phosphatase 26"/>
    <property type="match status" value="1"/>
</dbReference>
<evidence type="ECO:0000256" key="5">
    <source>
        <dbReference type="ARBA" id="ARBA00022490"/>
    </source>
</evidence>
<comment type="function">
    <text evidence="1 14">Dual specificity phosphatase able to dephosphorylate phosphotyrosine, phosphoserine and phosphothreonine residues, with a preference for phosphotyrosine as a substrate.</text>
</comment>
<protein>
    <recommendedName>
        <fullName evidence="14">Dual specificity protein phosphatase</fullName>
        <ecNumber evidence="14">3.1.3.16</ecNumber>
        <ecNumber evidence="14">3.1.3.48</ecNumber>
    </recommendedName>
</protein>
<dbReference type="Pfam" id="PF00782">
    <property type="entry name" value="DSPc"/>
    <property type="match status" value="1"/>
</dbReference>
<evidence type="ECO:0000256" key="7">
    <source>
        <dbReference type="ARBA" id="ARBA00022912"/>
    </source>
</evidence>
<dbReference type="GO" id="GO:0004725">
    <property type="term" value="F:protein tyrosine phosphatase activity"/>
    <property type="evidence" value="ECO:0007669"/>
    <property type="project" value="UniProtKB-EC"/>
</dbReference>
<keyword evidence="7 14" id="KW-0904">Protein phosphatase</keyword>
<dbReference type="InterPro" id="IPR020405">
    <property type="entry name" value="Atypical_DUSP_subfamA"/>
</dbReference>
<evidence type="ECO:0000256" key="6">
    <source>
        <dbReference type="ARBA" id="ARBA00022801"/>
    </source>
</evidence>
<feature type="domain" description="Tyrosine-protein phosphatase" evidence="15">
    <location>
        <begin position="26"/>
        <end position="175"/>
    </location>
</feature>
<evidence type="ECO:0000256" key="3">
    <source>
        <dbReference type="ARBA" id="ARBA00004496"/>
    </source>
</evidence>
<comment type="function">
    <text evidence="9">Dual specificity phosphatase able to dephosphorylate phosphotyrosine, phosphoserine and phosphothreonine residues within the same substrate, with a preference for phosphotyrosine as a substrate. Involved in the modulation of AMPK and MAPK1/2 signaling pathways.</text>
</comment>
<dbReference type="GO" id="GO:0005737">
    <property type="term" value="C:cytoplasm"/>
    <property type="evidence" value="ECO:0007669"/>
    <property type="project" value="UniProtKB-SubCell"/>
</dbReference>
<evidence type="ECO:0000256" key="4">
    <source>
        <dbReference type="ARBA" id="ARBA00008601"/>
    </source>
</evidence>
<dbReference type="SMART" id="SM00195">
    <property type="entry name" value="DSPc"/>
    <property type="match status" value="1"/>
</dbReference>
<dbReference type="EC" id="3.1.3.48" evidence="14"/>
<evidence type="ECO:0000256" key="8">
    <source>
        <dbReference type="ARBA" id="ARBA00023242"/>
    </source>
</evidence>
<sequence length="184" mass="21226">MLEEYVTPGGYELEKILNRGSVAYTHVNEVWPNVYIGDEQTAKDKYNLKRLGITHVLNAAEGTWNNVDTGAAYYSDLDIVYYGVVAEDVTTFDLSQYFFSAAQFIKETLSNRQNKLLMHCVMGRSRSATLFLAYLMICENMTVVEAIEHVKRRRRIIPNWGFLKQLRELEMHLLEKKGESTEQS</sequence>
<keyword evidence="18" id="KW-1185">Reference proteome</keyword>
<evidence type="ECO:0000256" key="14">
    <source>
        <dbReference type="RuleBase" id="RU366038"/>
    </source>
</evidence>
<accession>A0A3Q3X024</accession>
<comment type="similarity">
    <text evidence="4 14">Belongs to the protein-tyrosine phosphatase family. Non-receptor class dual specificity subfamily.</text>
</comment>
<dbReference type="AlphaFoldDB" id="A0A3Q3X024"/>